<dbReference type="EMBL" id="UINC01010081">
    <property type="protein sequence ID" value="SVA44995.1"/>
    <property type="molecule type" value="Genomic_DNA"/>
</dbReference>
<sequence length="256" mass="29618">MNEEKTEDILQIVGPKNTFPKVALVDPTNSGYLLFALEIDRRPPIGFFIESQHKKKILSKLKREVINLRNNSKVIDATVFKAMIIPPGRGAFLKKRPGVEIAKFDVVMLIEFDTHESVKKFQRSLQWQNTEDTYKARTKKSLTVTGVNVRRIGPVDHSKKGVFLFNYFYADQVKQSLQVWEYTAGWFQDQTGLDNSTVILPDLVKESSYKIINHCRWDYLIDILPSLIFKRSFRKFVLNNFEANNVAAMPILYRLA</sequence>
<protein>
    <submittedName>
        <fullName evidence="1">Uncharacterized protein</fullName>
    </submittedName>
</protein>
<reference evidence="1" key="1">
    <citation type="submission" date="2018-05" db="EMBL/GenBank/DDBJ databases">
        <authorList>
            <person name="Lanie J.A."/>
            <person name="Ng W.-L."/>
            <person name="Kazmierczak K.M."/>
            <person name="Andrzejewski T.M."/>
            <person name="Davidsen T.M."/>
            <person name="Wayne K.J."/>
            <person name="Tettelin H."/>
            <person name="Glass J.I."/>
            <person name="Rusch D."/>
            <person name="Podicherti R."/>
            <person name="Tsui H.-C.T."/>
            <person name="Winkler M.E."/>
        </authorList>
    </citation>
    <scope>NUCLEOTIDE SEQUENCE</scope>
</reference>
<organism evidence="1">
    <name type="scientific">marine metagenome</name>
    <dbReference type="NCBI Taxonomy" id="408172"/>
    <lineage>
        <taxon>unclassified sequences</taxon>
        <taxon>metagenomes</taxon>
        <taxon>ecological metagenomes</taxon>
    </lineage>
</organism>
<evidence type="ECO:0000313" key="1">
    <source>
        <dbReference type="EMBL" id="SVA44995.1"/>
    </source>
</evidence>
<dbReference type="AlphaFoldDB" id="A0A381VXJ3"/>
<gene>
    <name evidence="1" type="ORF">METZ01_LOCUS97849</name>
</gene>
<name>A0A381VXJ3_9ZZZZ</name>
<proteinExistence type="predicted"/>
<accession>A0A381VXJ3</accession>